<accession>D6W927</accession>
<evidence type="ECO:0000256" key="1">
    <source>
        <dbReference type="SAM" id="MobiDB-lite"/>
    </source>
</evidence>
<feature type="compositionally biased region" description="Low complexity" evidence="1">
    <location>
        <begin position="60"/>
        <end position="71"/>
    </location>
</feature>
<dbReference type="EMBL" id="KQ971312">
    <property type="protein sequence ID" value="EEZ98432.1"/>
    <property type="molecule type" value="Genomic_DNA"/>
</dbReference>
<dbReference type="AlphaFoldDB" id="D6W927"/>
<keyword evidence="3" id="KW-1185">Reference proteome</keyword>
<gene>
    <name evidence="2" type="primary">GLEAN_00909</name>
    <name evidence="2" type="ORF">TcasGA2_TC000909</name>
</gene>
<reference evidence="2 3" key="1">
    <citation type="journal article" date="2008" name="Nature">
        <title>The genome of the model beetle and pest Tribolium castaneum.</title>
        <authorList>
            <consortium name="Tribolium Genome Sequencing Consortium"/>
            <person name="Richards S."/>
            <person name="Gibbs R.A."/>
            <person name="Weinstock G.M."/>
            <person name="Brown S.J."/>
            <person name="Denell R."/>
            <person name="Beeman R.W."/>
            <person name="Gibbs R."/>
            <person name="Beeman R.W."/>
            <person name="Brown S.J."/>
            <person name="Bucher G."/>
            <person name="Friedrich M."/>
            <person name="Grimmelikhuijzen C.J."/>
            <person name="Klingler M."/>
            <person name="Lorenzen M."/>
            <person name="Richards S."/>
            <person name="Roth S."/>
            <person name="Schroder R."/>
            <person name="Tautz D."/>
            <person name="Zdobnov E.M."/>
            <person name="Muzny D."/>
            <person name="Gibbs R.A."/>
            <person name="Weinstock G.M."/>
            <person name="Attaway T."/>
            <person name="Bell S."/>
            <person name="Buhay C.J."/>
            <person name="Chandrabose M.N."/>
            <person name="Chavez D."/>
            <person name="Clerk-Blankenburg K.P."/>
            <person name="Cree A."/>
            <person name="Dao M."/>
            <person name="Davis C."/>
            <person name="Chacko J."/>
            <person name="Dinh H."/>
            <person name="Dugan-Rocha S."/>
            <person name="Fowler G."/>
            <person name="Garner T.T."/>
            <person name="Garnes J."/>
            <person name="Gnirke A."/>
            <person name="Hawes A."/>
            <person name="Hernandez J."/>
            <person name="Hines S."/>
            <person name="Holder M."/>
            <person name="Hume J."/>
            <person name="Jhangiani S.N."/>
            <person name="Joshi V."/>
            <person name="Khan Z.M."/>
            <person name="Jackson L."/>
            <person name="Kovar C."/>
            <person name="Kowis A."/>
            <person name="Lee S."/>
            <person name="Lewis L.R."/>
            <person name="Margolis J."/>
            <person name="Morgan M."/>
            <person name="Nazareth L.V."/>
            <person name="Nguyen N."/>
            <person name="Okwuonu G."/>
            <person name="Parker D."/>
            <person name="Richards S."/>
            <person name="Ruiz S.J."/>
            <person name="Santibanez J."/>
            <person name="Savard J."/>
            <person name="Scherer S.E."/>
            <person name="Schneider B."/>
            <person name="Sodergren E."/>
            <person name="Tautz D."/>
            <person name="Vattahil S."/>
            <person name="Villasana D."/>
            <person name="White C.S."/>
            <person name="Wright R."/>
            <person name="Park Y."/>
            <person name="Beeman R.W."/>
            <person name="Lord J."/>
            <person name="Oppert B."/>
            <person name="Lorenzen M."/>
            <person name="Brown S."/>
            <person name="Wang L."/>
            <person name="Savard J."/>
            <person name="Tautz D."/>
            <person name="Richards S."/>
            <person name="Weinstock G."/>
            <person name="Gibbs R.A."/>
            <person name="Liu Y."/>
            <person name="Worley K."/>
            <person name="Weinstock G."/>
            <person name="Elsik C.G."/>
            <person name="Reese J.T."/>
            <person name="Elhaik E."/>
            <person name="Landan G."/>
            <person name="Graur D."/>
            <person name="Arensburger P."/>
            <person name="Atkinson P."/>
            <person name="Beeman R.W."/>
            <person name="Beidler J."/>
            <person name="Brown S.J."/>
            <person name="Demuth J.P."/>
            <person name="Drury D.W."/>
            <person name="Du Y.Z."/>
            <person name="Fujiwara H."/>
            <person name="Lorenzen M."/>
            <person name="Maselli V."/>
            <person name="Osanai M."/>
            <person name="Park Y."/>
            <person name="Robertson H.M."/>
            <person name="Tu Z."/>
            <person name="Wang J.J."/>
            <person name="Wang S."/>
            <person name="Richards S."/>
            <person name="Song H."/>
            <person name="Zhang L."/>
            <person name="Sodergren E."/>
            <person name="Werner D."/>
            <person name="Stanke M."/>
            <person name="Morgenstern B."/>
            <person name="Solovyev V."/>
            <person name="Kosarev P."/>
            <person name="Brown G."/>
            <person name="Chen H.C."/>
            <person name="Ermolaeva O."/>
            <person name="Hlavina W."/>
            <person name="Kapustin Y."/>
            <person name="Kiryutin B."/>
            <person name="Kitts P."/>
            <person name="Maglott D."/>
            <person name="Pruitt K."/>
            <person name="Sapojnikov V."/>
            <person name="Souvorov A."/>
            <person name="Mackey A.J."/>
            <person name="Waterhouse R.M."/>
            <person name="Wyder S."/>
            <person name="Zdobnov E.M."/>
            <person name="Zdobnov E.M."/>
            <person name="Wyder S."/>
            <person name="Kriventseva E.V."/>
            <person name="Kadowaki T."/>
            <person name="Bork P."/>
            <person name="Aranda M."/>
            <person name="Bao R."/>
            <person name="Beermann A."/>
            <person name="Berns N."/>
            <person name="Bolognesi R."/>
            <person name="Bonneton F."/>
            <person name="Bopp D."/>
            <person name="Brown S.J."/>
            <person name="Bucher G."/>
            <person name="Butts T."/>
            <person name="Chaumot A."/>
            <person name="Denell R.E."/>
            <person name="Ferrier D.E."/>
            <person name="Friedrich M."/>
            <person name="Gordon C.M."/>
            <person name="Jindra M."/>
            <person name="Klingler M."/>
            <person name="Lan Q."/>
            <person name="Lattorff H.M."/>
            <person name="Laudet V."/>
            <person name="von Levetsow C."/>
            <person name="Liu Z."/>
            <person name="Lutz R."/>
            <person name="Lynch J.A."/>
            <person name="da Fonseca R.N."/>
            <person name="Posnien N."/>
            <person name="Reuter R."/>
            <person name="Roth S."/>
            <person name="Savard J."/>
            <person name="Schinko J.B."/>
            <person name="Schmitt C."/>
            <person name="Schoppmeier M."/>
            <person name="Schroder R."/>
            <person name="Shippy T.D."/>
            <person name="Simonnet F."/>
            <person name="Marques-Souza H."/>
            <person name="Tautz D."/>
            <person name="Tomoyasu Y."/>
            <person name="Trauner J."/>
            <person name="Van der Zee M."/>
            <person name="Vervoort M."/>
            <person name="Wittkopp N."/>
            <person name="Wimmer E.A."/>
            <person name="Yang X."/>
            <person name="Jones A.K."/>
            <person name="Sattelle D.B."/>
            <person name="Ebert P.R."/>
            <person name="Nelson D."/>
            <person name="Scott J.G."/>
            <person name="Beeman R.W."/>
            <person name="Muthukrishnan S."/>
            <person name="Kramer K.J."/>
            <person name="Arakane Y."/>
            <person name="Beeman R.W."/>
            <person name="Zhu Q."/>
            <person name="Hogenkamp D."/>
            <person name="Dixit R."/>
            <person name="Oppert B."/>
            <person name="Jiang H."/>
            <person name="Zou Z."/>
            <person name="Marshall J."/>
            <person name="Elpidina E."/>
            <person name="Vinokurov K."/>
            <person name="Oppert C."/>
            <person name="Zou Z."/>
            <person name="Evans J."/>
            <person name="Lu Z."/>
            <person name="Zhao P."/>
            <person name="Sumathipala N."/>
            <person name="Altincicek B."/>
            <person name="Vilcinskas A."/>
            <person name="Williams M."/>
            <person name="Hultmark D."/>
            <person name="Hetru C."/>
            <person name="Jiang H."/>
            <person name="Grimmelikhuijzen C.J."/>
            <person name="Hauser F."/>
            <person name="Cazzamali G."/>
            <person name="Williamson M."/>
            <person name="Park Y."/>
            <person name="Li B."/>
            <person name="Tanaka Y."/>
            <person name="Predel R."/>
            <person name="Neupert S."/>
            <person name="Schachtner J."/>
            <person name="Verleyen P."/>
            <person name="Raible F."/>
            <person name="Bork P."/>
            <person name="Friedrich M."/>
            <person name="Walden K.K."/>
            <person name="Robertson H.M."/>
            <person name="Angeli S."/>
            <person name="Foret S."/>
            <person name="Bucher G."/>
            <person name="Schuetz S."/>
            <person name="Maleszka R."/>
            <person name="Wimmer E.A."/>
            <person name="Beeman R.W."/>
            <person name="Lorenzen M."/>
            <person name="Tomoyasu Y."/>
            <person name="Miller S.C."/>
            <person name="Grossmann D."/>
            <person name="Bucher G."/>
        </authorList>
    </citation>
    <scope>NUCLEOTIDE SEQUENCE [LARGE SCALE GENOMIC DNA]</scope>
    <source>
        <strain evidence="2 3">Georgia GA2</strain>
    </source>
</reference>
<protein>
    <submittedName>
        <fullName evidence="2">Uncharacterized protein</fullName>
    </submittedName>
</protein>
<proteinExistence type="predicted"/>
<name>D6W927_TRICA</name>
<dbReference type="HOGENOM" id="CLU_2064454_0_0_1"/>
<dbReference type="Proteomes" id="UP000007266">
    <property type="component" value="Linkage group 2"/>
</dbReference>
<sequence>MNYDIIIQAKKERLAGLVGGCPGVGTAGASRRLFGREHVISNFAAPEGPLRPKAPTRSFGGAAPDADTDGGFSQNRTTYWMNCQYGKAGSEQGQKGKLQGLAIIVVISRQQKTQLSTDP</sequence>
<organism evidence="2 3">
    <name type="scientific">Tribolium castaneum</name>
    <name type="common">Red flour beetle</name>
    <dbReference type="NCBI Taxonomy" id="7070"/>
    <lineage>
        <taxon>Eukaryota</taxon>
        <taxon>Metazoa</taxon>
        <taxon>Ecdysozoa</taxon>
        <taxon>Arthropoda</taxon>
        <taxon>Hexapoda</taxon>
        <taxon>Insecta</taxon>
        <taxon>Pterygota</taxon>
        <taxon>Neoptera</taxon>
        <taxon>Endopterygota</taxon>
        <taxon>Coleoptera</taxon>
        <taxon>Polyphaga</taxon>
        <taxon>Cucujiformia</taxon>
        <taxon>Tenebrionidae</taxon>
        <taxon>Tenebrionidae incertae sedis</taxon>
        <taxon>Tribolium</taxon>
    </lineage>
</organism>
<evidence type="ECO:0000313" key="2">
    <source>
        <dbReference type="EMBL" id="EEZ98432.1"/>
    </source>
</evidence>
<evidence type="ECO:0000313" key="3">
    <source>
        <dbReference type="Proteomes" id="UP000007266"/>
    </source>
</evidence>
<feature type="region of interest" description="Disordered" evidence="1">
    <location>
        <begin position="45"/>
        <end position="73"/>
    </location>
</feature>
<reference evidence="2 3" key="2">
    <citation type="journal article" date="2010" name="Nucleic Acids Res.">
        <title>BeetleBase in 2010: revisions to provide comprehensive genomic information for Tribolium castaneum.</title>
        <authorList>
            <person name="Kim H.S."/>
            <person name="Murphy T."/>
            <person name="Xia J."/>
            <person name="Caragea D."/>
            <person name="Park Y."/>
            <person name="Beeman R.W."/>
            <person name="Lorenzen M.D."/>
            <person name="Butcher S."/>
            <person name="Manak J.R."/>
            <person name="Brown S.J."/>
        </authorList>
    </citation>
    <scope>GENOME REANNOTATION</scope>
    <source>
        <strain evidence="2 3">Georgia GA2</strain>
    </source>
</reference>